<dbReference type="GO" id="GO:0009401">
    <property type="term" value="P:phosphoenolpyruvate-dependent sugar phosphotransferase system"/>
    <property type="evidence" value="ECO:0007669"/>
    <property type="project" value="UniProtKB-KW"/>
</dbReference>
<evidence type="ECO:0000256" key="10">
    <source>
        <dbReference type="ARBA" id="ARBA00022553"/>
    </source>
</evidence>
<feature type="domain" description="PTS EIIB type-4" evidence="20">
    <location>
        <begin position="166"/>
        <end position="330"/>
    </location>
</feature>
<evidence type="ECO:0000256" key="13">
    <source>
        <dbReference type="ARBA" id="ARBA00022683"/>
    </source>
</evidence>
<keyword evidence="11" id="KW-0762">Sugar transport</keyword>
<dbReference type="AlphaFoldDB" id="A0A2J9PM60"/>
<evidence type="ECO:0000259" key="19">
    <source>
        <dbReference type="PROSITE" id="PS51096"/>
    </source>
</evidence>
<dbReference type="Gene3D" id="3.40.35.10">
    <property type="entry name" value="Phosphotransferase system, sorbose subfamily IIB component"/>
    <property type="match status" value="1"/>
</dbReference>
<gene>
    <name evidence="21" type="ORF">A6J77_003730</name>
</gene>
<dbReference type="InterPro" id="IPR036667">
    <property type="entry name" value="PTS_IIB_sorbose-sp_sf"/>
</dbReference>
<evidence type="ECO:0000256" key="14">
    <source>
        <dbReference type="ARBA" id="ARBA00022777"/>
    </source>
</evidence>
<evidence type="ECO:0000313" key="22">
    <source>
        <dbReference type="Proteomes" id="UP000192813"/>
    </source>
</evidence>
<dbReference type="InterPro" id="IPR033887">
    <property type="entry name" value="PTS_IIA_man"/>
</dbReference>
<keyword evidence="7" id="KW-0813">Transport</keyword>
<keyword evidence="10" id="KW-0597">Phosphoprotein</keyword>
<dbReference type="PANTHER" id="PTHR33799:SF1">
    <property type="entry name" value="PTS SYSTEM MANNOSE-SPECIFIC EIIAB COMPONENT-RELATED"/>
    <property type="match status" value="1"/>
</dbReference>
<dbReference type="NCBIfam" id="TIGR00824">
    <property type="entry name" value="EIIA-man"/>
    <property type="match status" value="1"/>
</dbReference>
<dbReference type="InterPro" id="IPR004701">
    <property type="entry name" value="PTS_EIIA_man-typ"/>
</dbReference>
<dbReference type="GO" id="GO:0008982">
    <property type="term" value="F:protein-N(PI)-phosphohistidine-sugar phosphotransferase activity"/>
    <property type="evidence" value="ECO:0007669"/>
    <property type="project" value="InterPro"/>
</dbReference>
<evidence type="ECO:0000256" key="9">
    <source>
        <dbReference type="ARBA" id="ARBA00022490"/>
    </source>
</evidence>
<evidence type="ECO:0000256" key="16">
    <source>
        <dbReference type="ARBA" id="ARBA00023757"/>
    </source>
</evidence>
<evidence type="ECO:0000256" key="17">
    <source>
        <dbReference type="ARBA" id="ARBA00030229"/>
    </source>
</evidence>
<dbReference type="Proteomes" id="UP000192813">
    <property type="component" value="Unassembled WGS sequence"/>
</dbReference>
<evidence type="ECO:0000256" key="3">
    <source>
        <dbReference type="ARBA" id="ARBA00004496"/>
    </source>
</evidence>
<evidence type="ECO:0000256" key="2">
    <source>
        <dbReference type="ARBA" id="ARBA00004236"/>
    </source>
</evidence>
<keyword evidence="12" id="KW-0808">Transferase</keyword>
<feature type="domain" description="PTS EIIA type-4" evidence="19">
    <location>
        <begin position="1"/>
        <end position="126"/>
    </location>
</feature>
<evidence type="ECO:0000256" key="7">
    <source>
        <dbReference type="ARBA" id="ARBA00022448"/>
    </source>
</evidence>
<dbReference type="CDD" id="cd00001">
    <property type="entry name" value="PTS_IIB_man"/>
    <property type="match status" value="1"/>
</dbReference>
<dbReference type="InterPro" id="IPR051471">
    <property type="entry name" value="Bacterial_PTS_sugar_comp"/>
</dbReference>
<evidence type="ECO:0000256" key="8">
    <source>
        <dbReference type="ARBA" id="ARBA00022475"/>
    </source>
</evidence>
<comment type="subcellular location">
    <subcellularLocation>
        <location evidence="2">Cell membrane</location>
    </subcellularLocation>
    <subcellularLocation>
        <location evidence="3">Cytoplasm</location>
    </subcellularLocation>
</comment>
<reference evidence="22" key="1">
    <citation type="submission" date="2017-12" db="EMBL/GenBank/DDBJ databases">
        <title>FDA dAtabase for Regulatory Grade micrObial Sequences (FDA-ARGOS): Supporting development and validation of Infectious Disease Dx tests.</title>
        <authorList>
            <person name="Hoffmann M."/>
            <person name="Allard M."/>
            <person name="Evans P."/>
            <person name="Brown E."/>
            <person name="Tallon L."/>
            <person name="Sadzewicz L."/>
            <person name="Sengamalay N."/>
            <person name="Ott S."/>
            <person name="Godinez A."/>
            <person name="Nagaraj S."/>
            <person name="Vavikolanu K."/>
            <person name="Aluvathingal J."/>
            <person name="Nadendla S."/>
            <person name="Sichtig H."/>
        </authorList>
    </citation>
    <scope>NUCLEOTIDE SEQUENCE [LARGE SCALE GENOMIC DNA]</scope>
    <source>
        <strain evidence="22">FDAARGOS_249</strain>
    </source>
</reference>
<dbReference type="EC" id="2.7.1.191" evidence="5"/>
<keyword evidence="9" id="KW-0963">Cytoplasm</keyword>
<comment type="catalytic activity">
    <reaction evidence="1">
        <text>D-mannose(out) + N(pros)-phospho-L-histidyl-[protein] = D-mannose 6-phosphate(in) + L-histidyl-[protein]</text>
        <dbReference type="Rhea" id="RHEA:49232"/>
        <dbReference type="Rhea" id="RHEA-COMP:9745"/>
        <dbReference type="Rhea" id="RHEA-COMP:9746"/>
        <dbReference type="ChEBI" id="CHEBI:4208"/>
        <dbReference type="ChEBI" id="CHEBI:29979"/>
        <dbReference type="ChEBI" id="CHEBI:58735"/>
        <dbReference type="ChEBI" id="CHEBI:64837"/>
        <dbReference type="EC" id="2.7.1.191"/>
    </reaction>
</comment>
<keyword evidence="15" id="KW-0472">Membrane</keyword>
<dbReference type="InterPro" id="IPR004720">
    <property type="entry name" value="PTS_IIB_sorbose-sp"/>
</dbReference>
<dbReference type="GO" id="GO:0016301">
    <property type="term" value="F:kinase activity"/>
    <property type="evidence" value="ECO:0007669"/>
    <property type="project" value="UniProtKB-KW"/>
</dbReference>
<accession>A0A2J9PM60</accession>
<evidence type="ECO:0000256" key="4">
    <source>
        <dbReference type="ARBA" id="ARBA00011738"/>
    </source>
</evidence>
<dbReference type="Gene3D" id="3.40.50.510">
    <property type="entry name" value="Phosphotransferase system, mannose-type IIA component"/>
    <property type="match status" value="1"/>
</dbReference>
<comment type="function">
    <text evidence="16">The phosphoenolpyruvate-dependent sugar phosphotransferase system (sugar PTS), a major carbohydrate active transport system, catalyzes the phosphorylation of incoming sugar substrates concomitantly with their translocation across the cell membrane. The enzyme II ManXYZ PTS system is involved in mannose transport.</text>
</comment>
<dbReference type="EMBL" id="NBTM02000001">
    <property type="protein sequence ID" value="PNL91386.1"/>
    <property type="molecule type" value="Genomic_DNA"/>
</dbReference>
<dbReference type="SUPFAM" id="SSF52728">
    <property type="entry name" value="PTS IIb component"/>
    <property type="match status" value="1"/>
</dbReference>
<sequence>MIGIILASHGKFAEGIKQSAEMIFGEQENLQAVTFMPEEGPDDLRAHLLEAVESFDDTLQILFLVDLWGGSPFNQANAIHEEMPERTAIVSGLNLPMLLEALGQRFGSDQVADVAKHILTREVSGIRVKPEALGEGIDAPAAAASEGSQEEEQVGTLKPGTVLGDGKIKYVLARVDTRLLHGQVATGWVKSVNPNRIIVVSDKVAQDDMRKSLIQQAAPTGVRANTIPVSKLAEIDKDPRFGKTKALLLFETPQDVLAAIEAGVDIKEVNLGSMAHSKGKTMISRSLSVDEEDVATLQKLKDLGVKFDVRKVPADSDENLDKLLKNHNLI</sequence>
<dbReference type="SUPFAM" id="SSF53062">
    <property type="entry name" value="PTS system fructose IIA component-like"/>
    <property type="match status" value="1"/>
</dbReference>
<evidence type="ECO:0000256" key="15">
    <source>
        <dbReference type="ARBA" id="ARBA00023136"/>
    </source>
</evidence>
<organism evidence="21 22">
    <name type="scientific">Aerococcus viridans</name>
    <dbReference type="NCBI Taxonomy" id="1377"/>
    <lineage>
        <taxon>Bacteria</taxon>
        <taxon>Bacillati</taxon>
        <taxon>Bacillota</taxon>
        <taxon>Bacilli</taxon>
        <taxon>Lactobacillales</taxon>
        <taxon>Aerococcaceae</taxon>
        <taxon>Aerococcus</taxon>
    </lineage>
</organism>
<evidence type="ECO:0000256" key="18">
    <source>
        <dbReference type="ARBA" id="ARBA00032197"/>
    </source>
</evidence>
<dbReference type="RefSeq" id="WP_083068321.1">
    <property type="nucleotide sequence ID" value="NZ_JALXKY010000009.1"/>
</dbReference>
<proteinExistence type="predicted"/>
<dbReference type="PROSITE" id="PS51096">
    <property type="entry name" value="PTS_EIIA_TYPE_4"/>
    <property type="match status" value="1"/>
</dbReference>
<keyword evidence="8" id="KW-1003">Cell membrane</keyword>
<dbReference type="Pfam" id="PF03610">
    <property type="entry name" value="EIIA-man"/>
    <property type="match status" value="1"/>
</dbReference>
<dbReference type="CDD" id="cd00006">
    <property type="entry name" value="PTS_IIA_man"/>
    <property type="match status" value="1"/>
</dbReference>
<comment type="caution">
    <text evidence="21">The sequence shown here is derived from an EMBL/GenBank/DDBJ whole genome shotgun (WGS) entry which is preliminary data.</text>
</comment>
<dbReference type="InterPro" id="IPR036662">
    <property type="entry name" value="PTS_EIIA_man-typ_sf"/>
</dbReference>
<name>A0A2J9PM60_9LACT</name>
<protein>
    <recommendedName>
        <fullName evidence="6">PTS system mannose-specific EIIAB component</fullName>
        <ecNumber evidence="5">2.7.1.191</ecNumber>
    </recommendedName>
    <alternativeName>
        <fullName evidence="18">EIIAB-Man</fullName>
    </alternativeName>
    <alternativeName>
        <fullName evidence="17">EIII-Man</fullName>
    </alternativeName>
</protein>
<evidence type="ECO:0000256" key="5">
    <source>
        <dbReference type="ARBA" id="ARBA00011929"/>
    </source>
</evidence>
<evidence type="ECO:0000313" key="21">
    <source>
        <dbReference type="EMBL" id="PNL91386.1"/>
    </source>
</evidence>
<keyword evidence="13" id="KW-0598">Phosphotransferase system</keyword>
<comment type="subunit">
    <text evidence="4">Homodimer.</text>
</comment>
<dbReference type="GO" id="GO:0005737">
    <property type="term" value="C:cytoplasm"/>
    <property type="evidence" value="ECO:0007669"/>
    <property type="project" value="UniProtKB-SubCell"/>
</dbReference>
<evidence type="ECO:0000256" key="6">
    <source>
        <dbReference type="ARBA" id="ARBA00021685"/>
    </source>
</evidence>
<evidence type="ECO:0000259" key="20">
    <source>
        <dbReference type="PROSITE" id="PS51101"/>
    </source>
</evidence>
<evidence type="ECO:0000256" key="11">
    <source>
        <dbReference type="ARBA" id="ARBA00022597"/>
    </source>
</evidence>
<dbReference type="GO" id="GO:0005886">
    <property type="term" value="C:plasma membrane"/>
    <property type="evidence" value="ECO:0007669"/>
    <property type="project" value="UniProtKB-SubCell"/>
</dbReference>
<dbReference type="PROSITE" id="PS51101">
    <property type="entry name" value="PTS_EIIB_TYPE_4"/>
    <property type="match status" value="1"/>
</dbReference>
<evidence type="ECO:0000256" key="12">
    <source>
        <dbReference type="ARBA" id="ARBA00022679"/>
    </source>
</evidence>
<dbReference type="PANTHER" id="PTHR33799">
    <property type="entry name" value="PTS PERMEASE-RELATED-RELATED"/>
    <property type="match status" value="1"/>
</dbReference>
<keyword evidence="14" id="KW-0418">Kinase</keyword>
<dbReference type="InterPro" id="IPR013789">
    <property type="entry name" value="PTS_EIIA_man"/>
</dbReference>
<evidence type="ECO:0000256" key="1">
    <source>
        <dbReference type="ARBA" id="ARBA00000514"/>
    </source>
</evidence>
<dbReference type="Pfam" id="PF03830">
    <property type="entry name" value="PTSIIB_sorb"/>
    <property type="match status" value="1"/>
</dbReference>